<keyword evidence="2" id="KW-1185">Reference proteome</keyword>
<proteinExistence type="predicted"/>
<reference evidence="1 2" key="1">
    <citation type="submission" date="2020-04" db="EMBL/GenBank/DDBJ databases">
        <authorList>
            <person name="Zhang R."/>
            <person name="Schippers A."/>
        </authorList>
    </citation>
    <scope>NUCLEOTIDE SEQUENCE [LARGE SCALE GENOMIC DNA]</scope>
    <source>
        <strain evidence="1 2">DSM 109850</strain>
    </source>
</reference>
<name>A0A7Y0KZW8_9FIRM</name>
<evidence type="ECO:0000313" key="1">
    <source>
        <dbReference type="EMBL" id="NMP20759.1"/>
    </source>
</evidence>
<comment type="caution">
    <text evidence="1">The sequence shown here is derived from an EMBL/GenBank/DDBJ whole genome shotgun (WGS) entry which is preliminary data.</text>
</comment>
<organism evidence="1 2">
    <name type="scientific">Sulfobacillus harzensis</name>
    <dbReference type="NCBI Taxonomy" id="2729629"/>
    <lineage>
        <taxon>Bacteria</taxon>
        <taxon>Bacillati</taxon>
        <taxon>Bacillota</taxon>
        <taxon>Clostridia</taxon>
        <taxon>Eubacteriales</taxon>
        <taxon>Clostridiales Family XVII. Incertae Sedis</taxon>
        <taxon>Sulfobacillus</taxon>
    </lineage>
</organism>
<evidence type="ECO:0000313" key="2">
    <source>
        <dbReference type="Proteomes" id="UP000533476"/>
    </source>
</evidence>
<sequence>MPGEDLQGEEVVPTGLDIDYFLGKRLPKGAGGYINYDHDPTQIVGYPEEGKIGPQGFWIKWRTLDTPFVHKIMEQMRALKKANWPRRYGMSIEGVVHERDPENPHIIRRAFIKNVALTPTPVHPGTFVDFAKSLTTASEVGFDPTYGRAAALRGWVTDVVAIQKGLVTVRGNPYFTATGRFRPDQDVAYFREVWGQDAASALDLGHFAVSRQAALQKALADQRRWDGWRRHLVRQRRRDPTDPHVTAAGQIRGGDHAVAAHFLSCEGRTRAETVRIVRALHGSPVVQPVRQKGAHHHG</sequence>
<dbReference type="EMBL" id="JABBVZ010000001">
    <property type="protein sequence ID" value="NMP20759.1"/>
    <property type="molecule type" value="Genomic_DNA"/>
</dbReference>
<dbReference type="AlphaFoldDB" id="A0A7Y0KZW8"/>
<accession>A0A7Y0KZW8</accession>
<dbReference type="Proteomes" id="UP000533476">
    <property type="component" value="Unassembled WGS sequence"/>
</dbReference>
<dbReference type="RefSeq" id="WP_169095427.1">
    <property type="nucleotide sequence ID" value="NZ_JABBVZ010000001.1"/>
</dbReference>
<protein>
    <submittedName>
        <fullName evidence="1">Uncharacterized protein</fullName>
    </submittedName>
</protein>
<gene>
    <name evidence="1" type="ORF">HIJ39_00080</name>
</gene>